<feature type="transmembrane region" description="Helical" evidence="1">
    <location>
        <begin position="323"/>
        <end position="345"/>
    </location>
</feature>
<keyword evidence="3" id="KW-1185">Reference proteome</keyword>
<dbReference type="SUPFAM" id="SSF103473">
    <property type="entry name" value="MFS general substrate transporter"/>
    <property type="match status" value="1"/>
</dbReference>
<keyword evidence="1" id="KW-0472">Membrane</keyword>
<dbReference type="InterPro" id="IPR036259">
    <property type="entry name" value="MFS_trans_sf"/>
</dbReference>
<feature type="transmembrane region" description="Helical" evidence="1">
    <location>
        <begin position="187"/>
        <end position="206"/>
    </location>
</feature>
<comment type="caution">
    <text evidence="2">The sequence shown here is derived from an EMBL/GenBank/DDBJ whole genome shotgun (WGS) entry which is preliminary data.</text>
</comment>
<feature type="transmembrane region" description="Helical" evidence="1">
    <location>
        <begin position="20"/>
        <end position="38"/>
    </location>
</feature>
<reference evidence="2 3" key="1">
    <citation type="submission" date="2016-11" db="EMBL/GenBank/DDBJ databases">
        <title>The macronuclear genome of Stentor coeruleus: a giant cell with tiny introns.</title>
        <authorList>
            <person name="Slabodnick M."/>
            <person name="Ruby J.G."/>
            <person name="Reiff S.B."/>
            <person name="Swart E.C."/>
            <person name="Gosai S."/>
            <person name="Prabakaran S."/>
            <person name="Witkowska E."/>
            <person name="Larue G.E."/>
            <person name="Fisher S."/>
            <person name="Freeman R.M."/>
            <person name="Gunawardena J."/>
            <person name="Chu W."/>
            <person name="Stover N.A."/>
            <person name="Gregory B.D."/>
            <person name="Nowacki M."/>
            <person name="Derisi J."/>
            <person name="Roy S.W."/>
            <person name="Marshall W.F."/>
            <person name="Sood P."/>
        </authorList>
    </citation>
    <scope>NUCLEOTIDE SEQUENCE [LARGE SCALE GENOMIC DNA]</scope>
    <source>
        <strain evidence="2">WM001</strain>
    </source>
</reference>
<evidence type="ECO:0000256" key="1">
    <source>
        <dbReference type="SAM" id="Phobius"/>
    </source>
</evidence>
<feature type="transmembrane region" description="Helical" evidence="1">
    <location>
        <begin position="218"/>
        <end position="237"/>
    </location>
</feature>
<name>A0A1R2ARS6_9CILI</name>
<evidence type="ECO:0000313" key="3">
    <source>
        <dbReference type="Proteomes" id="UP000187209"/>
    </source>
</evidence>
<sequence>MRKQNEGEEGLRNWRYSYNFLPIFYINTLLVSVISNFLCFSNHSWVFFLTKLVACLVSGITFDYLPTKFNIIGYLILGAGFGIWEFWALAIVSPAIELITLSYVAEMVTDNCKYRALSDILAIQLVGGSIGKILNIYIQPGFLAQIFFPCACFILAIVNAAIFQEIRKSLRPNYISHNETTVYPKSMALTVSFLLIFTTGTVLFLVRDFFANNYFGSSSLITELFSIIFVPIGLYYVVWYHHRRDLRIITLASGTIGTILFLLLLLNYIFYAGLAGVFLSFPIARAAGFAIFARILGPFYYGKFFALAMAGENIMPLLNLTDWWIVFILCIIFCFISFAGLALFYNQCDCHRDYVIGHTVSLGGNKRAGFKIKLKRASVLVT</sequence>
<feature type="transmembrane region" description="Helical" evidence="1">
    <location>
        <begin position="71"/>
        <end position="104"/>
    </location>
</feature>
<keyword evidence="1" id="KW-0812">Transmembrane</keyword>
<keyword evidence="1" id="KW-1133">Transmembrane helix</keyword>
<evidence type="ECO:0000313" key="2">
    <source>
        <dbReference type="EMBL" id="OMJ67186.1"/>
    </source>
</evidence>
<feature type="transmembrane region" description="Helical" evidence="1">
    <location>
        <begin position="144"/>
        <end position="166"/>
    </location>
</feature>
<gene>
    <name evidence="2" type="ORF">SteCoe_35728</name>
</gene>
<organism evidence="2 3">
    <name type="scientific">Stentor coeruleus</name>
    <dbReference type="NCBI Taxonomy" id="5963"/>
    <lineage>
        <taxon>Eukaryota</taxon>
        <taxon>Sar</taxon>
        <taxon>Alveolata</taxon>
        <taxon>Ciliophora</taxon>
        <taxon>Postciliodesmatophora</taxon>
        <taxon>Heterotrichea</taxon>
        <taxon>Heterotrichida</taxon>
        <taxon>Stentoridae</taxon>
        <taxon>Stentor</taxon>
    </lineage>
</organism>
<dbReference type="EMBL" id="MPUH01001549">
    <property type="protein sequence ID" value="OMJ67186.1"/>
    <property type="molecule type" value="Genomic_DNA"/>
</dbReference>
<dbReference type="AlphaFoldDB" id="A0A1R2ARS6"/>
<proteinExistence type="predicted"/>
<protein>
    <submittedName>
        <fullName evidence="2">Uncharacterized protein</fullName>
    </submittedName>
</protein>
<dbReference type="Proteomes" id="UP000187209">
    <property type="component" value="Unassembled WGS sequence"/>
</dbReference>
<feature type="transmembrane region" description="Helical" evidence="1">
    <location>
        <begin position="249"/>
        <end position="271"/>
    </location>
</feature>
<feature type="transmembrane region" description="Helical" evidence="1">
    <location>
        <begin position="45"/>
        <end position="65"/>
    </location>
</feature>
<accession>A0A1R2ARS6</accession>